<evidence type="ECO:0000256" key="1">
    <source>
        <dbReference type="SAM" id="MobiDB-lite"/>
    </source>
</evidence>
<dbReference type="PANTHER" id="PTHR12822">
    <property type="entry name" value="PROTEIN YIPF"/>
    <property type="match status" value="1"/>
</dbReference>
<proteinExistence type="predicted"/>
<evidence type="ECO:0000313" key="3">
    <source>
        <dbReference type="EMBL" id="CCE91028.1"/>
    </source>
</evidence>
<feature type="transmembrane region" description="Helical" evidence="2">
    <location>
        <begin position="178"/>
        <end position="197"/>
    </location>
</feature>
<feature type="transmembrane region" description="Helical" evidence="2">
    <location>
        <begin position="272"/>
        <end position="291"/>
    </location>
</feature>
<evidence type="ECO:0000256" key="2">
    <source>
        <dbReference type="SAM" id="Phobius"/>
    </source>
</evidence>
<reference evidence="3 4" key="1">
    <citation type="journal article" date="2011" name="Proc. Natl. Acad. Sci. U.S.A.">
        <title>Evolutionary erosion of yeast sex chromosomes by mating-type switching accidents.</title>
        <authorList>
            <person name="Gordon J.L."/>
            <person name="Armisen D."/>
            <person name="Proux-Wera E."/>
            <person name="Oheigeartaigh S.S."/>
            <person name="Byrne K.P."/>
            <person name="Wolfe K.H."/>
        </authorList>
    </citation>
    <scope>NUCLEOTIDE SEQUENCE [LARGE SCALE GENOMIC DNA]</scope>
    <source>
        <strain evidence="4">ATCC 10662 / CBS 1146 / NBRC 0425 / NCYC 2629 / NRRL Y-866</strain>
    </source>
</reference>
<dbReference type="eggNOG" id="KOG3114">
    <property type="taxonomic scope" value="Eukaryota"/>
</dbReference>
<dbReference type="Proteomes" id="UP000005627">
    <property type="component" value="Chromosome 3"/>
</dbReference>
<dbReference type="OrthoDB" id="10256463at2759"/>
<name>G8ZR86_TORDE</name>
<dbReference type="InterPro" id="IPR039765">
    <property type="entry name" value="Yip5/YIPF1/YIPF2"/>
</dbReference>
<dbReference type="InParanoid" id="G8ZR86"/>
<dbReference type="GO" id="GO:0016192">
    <property type="term" value="P:vesicle-mediated transport"/>
    <property type="evidence" value="ECO:0007669"/>
    <property type="project" value="InterPro"/>
</dbReference>
<feature type="transmembrane region" description="Helical" evidence="2">
    <location>
        <begin position="134"/>
        <end position="158"/>
    </location>
</feature>
<dbReference type="FunCoup" id="G8ZR86">
    <property type="interactions" value="347"/>
</dbReference>
<feature type="compositionally biased region" description="Basic and acidic residues" evidence="1">
    <location>
        <begin position="1"/>
        <end position="12"/>
    </location>
</feature>
<evidence type="ECO:0008006" key="5">
    <source>
        <dbReference type="Google" id="ProtNLM"/>
    </source>
</evidence>
<dbReference type="KEGG" id="tdl:TDEL_0C01390"/>
<keyword evidence="2" id="KW-1133">Transmembrane helix</keyword>
<organism evidence="3 4">
    <name type="scientific">Torulaspora delbrueckii</name>
    <name type="common">Yeast</name>
    <name type="synonym">Candida colliculosa</name>
    <dbReference type="NCBI Taxonomy" id="4950"/>
    <lineage>
        <taxon>Eukaryota</taxon>
        <taxon>Fungi</taxon>
        <taxon>Dikarya</taxon>
        <taxon>Ascomycota</taxon>
        <taxon>Saccharomycotina</taxon>
        <taxon>Saccharomycetes</taxon>
        <taxon>Saccharomycetales</taxon>
        <taxon>Saccharomycetaceae</taxon>
        <taxon>Torulaspora</taxon>
    </lineage>
</organism>
<feature type="transmembrane region" description="Helical" evidence="2">
    <location>
        <begin position="234"/>
        <end position="252"/>
    </location>
</feature>
<feature type="compositionally biased region" description="Acidic residues" evidence="1">
    <location>
        <begin position="13"/>
        <end position="26"/>
    </location>
</feature>
<feature type="transmembrane region" description="Helical" evidence="2">
    <location>
        <begin position="209"/>
        <end position="228"/>
    </location>
</feature>
<evidence type="ECO:0000313" key="4">
    <source>
        <dbReference type="Proteomes" id="UP000005627"/>
    </source>
</evidence>
<sequence>MTDNGGNRRDSFLEFDDGLEGADDFTTEPNPFDDVVSDDMSKKGKPPGYEGTTDTATLPPGYDEAINEPTPTASQPSRETLPPGLLNYLSQYFQLNDQELKTNLYDSLKFKLTQETDQENRGDLDTKPDLYGPVWIFATIVAANFVGSKLFAVILGGILAGVRDTTDTFGGNRLIHSFWLYLTYSFFIPAIIAKMYLHRKDNIAELISAFGYSTLVWIPVGLIIDLIQTLHSAMPIYVLSIVKWVLVALAFAKSSQFLYRKMNTEDSSDQLVKFPIIGFNAIMCVVARLLLYSS</sequence>
<dbReference type="STRING" id="1076872.G8ZR86"/>
<feature type="region of interest" description="Disordered" evidence="1">
    <location>
        <begin position="1"/>
        <end position="79"/>
    </location>
</feature>
<gene>
    <name evidence="3" type="primary">TDEL0C01390</name>
    <name evidence="3" type="ORF">TDEL_0C01390</name>
</gene>
<dbReference type="RefSeq" id="XP_003680239.1">
    <property type="nucleotide sequence ID" value="XM_003680191.1"/>
</dbReference>
<accession>G8ZR86</accession>
<keyword evidence="2" id="KW-0472">Membrane</keyword>
<dbReference type="GO" id="GO:0031267">
    <property type="term" value="F:small GTPase binding"/>
    <property type="evidence" value="ECO:0007669"/>
    <property type="project" value="EnsemblFungi"/>
</dbReference>
<feature type="compositionally biased region" description="Polar residues" evidence="1">
    <location>
        <begin position="69"/>
        <end position="78"/>
    </location>
</feature>
<keyword evidence="2" id="KW-0812">Transmembrane</keyword>
<dbReference type="HOGENOM" id="CLU_061845_0_0_1"/>
<keyword evidence="4" id="KW-1185">Reference proteome</keyword>
<dbReference type="GO" id="GO:0005794">
    <property type="term" value="C:Golgi apparatus"/>
    <property type="evidence" value="ECO:0007669"/>
    <property type="project" value="EnsemblFungi"/>
</dbReference>
<protein>
    <recommendedName>
        <fullName evidence="5">Protein YIP</fullName>
    </recommendedName>
</protein>
<dbReference type="GeneID" id="11500363"/>
<dbReference type="PANTHER" id="PTHR12822:SF2">
    <property type="entry name" value="PROTEIN YIPF"/>
    <property type="match status" value="1"/>
</dbReference>
<dbReference type="EMBL" id="HE616744">
    <property type="protein sequence ID" value="CCE91028.1"/>
    <property type="molecule type" value="Genomic_DNA"/>
</dbReference>
<dbReference type="AlphaFoldDB" id="G8ZR86"/>